<sequence length="114" mass="12259">MKRATLPIFFAGSKRWATFIIILILNTACALSSEAQGYSEEVNSYLKTQVKVTAIKGAILVTENMTDWLSQANVTPGSTKKAENPIAAVTPAPQAQLTLNKPKSATTIKPGKRP</sequence>
<keyword evidence="2" id="KW-1185">Reference proteome</keyword>
<protein>
    <submittedName>
        <fullName evidence="1">Uncharacterized protein</fullName>
    </submittedName>
</protein>
<dbReference type="RefSeq" id="WP_185273543.1">
    <property type="nucleotide sequence ID" value="NZ_CP055156.1"/>
</dbReference>
<organism evidence="1 2">
    <name type="scientific">Adhaeribacter swui</name>
    <dbReference type="NCBI Taxonomy" id="2086471"/>
    <lineage>
        <taxon>Bacteria</taxon>
        <taxon>Pseudomonadati</taxon>
        <taxon>Bacteroidota</taxon>
        <taxon>Cytophagia</taxon>
        <taxon>Cytophagales</taxon>
        <taxon>Hymenobacteraceae</taxon>
        <taxon>Adhaeribacter</taxon>
    </lineage>
</organism>
<evidence type="ECO:0000313" key="2">
    <source>
        <dbReference type="Proteomes" id="UP000515237"/>
    </source>
</evidence>
<dbReference type="Proteomes" id="UP000515237">
    <property type="component" value="Chromosome"/>
</dbReference>
<dbReference type="EMBL" id="CP055156">
    <property type="protein sequence ID" value="QNF32765.1"/>
    <property type="molecule type" value="Genomic_DNA"/>
</dbReference>
<proteinExistence type="predicted"/>
<dbReference type="AlphaFoldDB" id="A0A7G7G6I1"/>
<name>A0A7G7G6I1_9BACT</name>
<dbReference type="KEGG" id="aswu:HUW51_08480"/>
<gene>
    <name evidence="1" type="ORF">HUW51_08480</name>
</gene>
<reference evidence="1 2" key="1">
    <citation type="journal article" date="2018" name="Int. J. Syst. Evol. Microbiol.">
        <title>Adhaeribacter swui sp. nov., isolated from wet mud.</title>
        <authorList>
            <person name="Kim D.U."/>
            <person name="Kim K.W."/>
            <person name="Kang M.S."/>
            <person name="Kim J.Y."/>
            <person name="Jang J.H."/>
            <person name="Kim M.K."/>
        </authorList>
    </citation>
    <scope>NUCLEOTIDE SEQUENCE [LARGE SCALE GENOMIC DNA]</scope>
    <source>
        <strain evidence="1 2">KCTC 52873</strain>
    </source>
</reference>
<accession>A0A7G7G6I1</accession>
<evidence type="ECO:0000313" key="1">
    <source>
        <dbReference type="EMBL" id="QNF32765.1"/>
    </source>
</evidence>